<dbReference type="Gene3D" id="3.20.20.70">
    <property type="entry name" value="Aldolase class I"/>
    <property type="match status" value="1"/>
</dbReference>
<dbReference type="InterPro" id="IPR013785">
    <property type="entry name" value="Aldolase_TIM"/>
</dbReference>
<dbReference type="Proteomes" id="UP001321475">
    <property type="component" value="Chromosome"/>
</dbReference>
<reference evidence="3" key="1">
    <citation type="journal article" date="2019" name="Int. J. Syst. Evol. Microbiol.">
        <title>The Global Catalogue of Microorganisms (GCM) 10K type strain sequencing project: providing services to taxonomists for standard genome sequencing and annotation.</title>
        <authorList>
            <consortium name="The Broad Institute Genomics Platform"/>
            <consortium name="The Broad Institute Genome Sequencing Center for Infectious Disease"/>
            <person name="Wu L."/>
            <person name="Ma J."/>
        </authorList>
    </citation>
    <scope>NUCLEOTIDE SEQUENCE [LARGE SCALE GENOMIC DNA]</scope>
    <source>
        <strain evidence="3">NBRC 108565</strain>
    </source>
</reference>
<dbReference type="Pfam" id="PF01116">
    <property type="entry name" value="F_bP_aldolase"/>
    <property type="match status" value="1"/>
</dbReference>
<comment type="cofactor">
    <cofactor evidence="1">
        <name>Zn(2+)</name>
        <dbReference type="ChEBI" id="CHEBI:29105"/>
    </cofactor>
</comment>
<evidence type="ECO:0008006" key="4">
    <source>
        <dbReference type="Google" id="ProtNLM"/>
    </source>
</evidence>
<dbReference type="PANTHER" id="PTHR30304">
    <property type="entry name" value="D-TAGATOSE-1,6-BISPHOSPHATE ALDOLASE"/>
    <property type="match status" value="1"/>
</dbReference>
<accession>A0ABM8G2H7</accession>
<protein>
    <recommendedName>
        <fullName evidence="4">Fructose-bisphosphate aldolase class II</fullName>
    </recommendedName>
</protein>
<dbReference type="PANTHER" id="PTHR30304:SF0">
    <property type="entry name" value="D-TAGATOSE-1,6-BISPHOSPHATE ALDOLASE SUBUNIT GATY-RELATED"/>
    <property type="match status" value="1"/>
</dbReference>
<dbReference type="InterPro" id="IPR050246">
    <property type="entry name" value="Class_II_FBP_aldolase"/>
</dbReference>
<gene>
    <name evidence="2" type="ORF">GCM10025865_15690</name>
</gene>
<keyword evidence="3" id="KW-1185">Reference proteome</keyword>
<evidence type="ECO:0000313" key="2">
    <source>
        <dbReference type="EMBL" id="BDZ42270.1"/>
    </source>
</evidence>
<dbReference type="SUPFAM" id="SSF51569">
    <property type="entry name" value="Aldolase"/>
    <property type="match status" value="1"/>
</dbReference>
<proteinExistence type="predicted"/>
<dbReference type="InterPro" id="IPR000771">
    <property type="entry name" value="FBA_II"/>
</dbReference>
<evidence type="ECO:0000256" key="1">
    <source>
        <dbReference type="ARBA" id="ARBA00001947"/>
    </source>
</evidence>
<name>A0ABM8G2H7_9CELL</name>
<sequence length="99" mass="10309">MTSREAALDIDLVERIAAQVDVPLVLHGSSGVPAEVLGAAIRAGIRKVNVGTALNVAYTGVIRQHLADDARVTDPRKFLVGARVGIADEVASICSVLAH</sequence>
<evidence type="ECO:0000313" key="3">
    <source>
        <dbReference type="Proteomes" id="UP001321475"/>
    </source>
</evidence>
<dbReference type="EMBL" id="AP027729">
    <property type="protein sequence ID" value="BDZ42270.1"/>
    <property type="molecule type" value="Genomic_DNA"/>
</dbReference>
<organism evidence="2 3">
    <name type="scientific">Paraoerskovia sediminicola</name>
    <dbReference type="NCBI Taxonomy" id="1138587"/>
    <lineage>
        <taxon>Bacteria</taxon>
        <taxon>Bacillati</taxon>
        <taxon>Actinomycetota</taxon>
        <taxon>Actinomycetes</taxon>
        <taxon>Micrococcales</taxon>
        <taxon>Cellulomonadaceae</taxon>
        <taxon>Paraoerskovia</taxon>
    </lineage>
</organism>